<evidence type="ECO:0000256" key="8">
    <source>
        <dbReference type="ARBA" id="ARBA00022679"/>
    </source>
</evidence>
<organism evidence="22 23">
    <name type="scientific">Lates calcarifer</name>
    <name type="common">Barramundi</name>
    <name type="synonym">Holocentrus calcarifer</name>
    <dbReference type="NCBI Taxonomy" id="8187"/>
    <lineage>
        <taxon>Eukaryota</taxon>
        <taxon>Metazoa</taxon>
        <taxon>Chordata</taxon>
        <taxon>Craniata</taxon>
        <taxon>Vertebrata</taxon>
        <taxon>Euteleostomi</taxon>
        <taxon>Actinopterygii</taxon>
        <taxon>Neopterygii</taxon>
        <taxon>Teleostei</taxon>
        <taxon>Neoteleostei</taxon>
        <taxon>Acanthomorphata</taxon>
        <taxon>Carangaria</taxon>
        <taxon>Carangaria incertae sedis</taxon>
        <taxon>Centropomidae</taxon>
        <taxon>Lates</taxon>
    </lineage>
</organism>
<evidence type="ECO:0000256" key="19">
    <source>
        <dbReference type="SAM" id="MobiDB-lite"/>
    </source>
</evidence>
<evidence type="ECO:0000256" key="7">
    <source>
        <dbReference type="ARBA" id="ARBA00022670"/>
    </source>
</evidence>
<keyword evidence="20" id="KW-0732">Signal</keyword>
<name>A0AAJ7QAM6_LATCA</name>
<dbReference type="GeneID" id="108896361"/>
<evidence type="ECO:0000256" key="5">
    <source>
        <dbReference type="ARBA" id="ARBA00022525"/>
    </source>
</evidence>
<dbReference type="RefSeq" id="XP_018550967.1">
    <property type="nucleotide sequence ID" value="XM_018695451.2"/>
</dbReference>
<dbReference type="GO" id="GO:0008289">
    <property type="term" value="F:lipid binding"/>
    <property type="evidence" value="ECO:0007669"/>
    <property type="project" value="UniProtKB-KW"/>
</dbReference>
<dbReference type="InterPro" id="IPR038383">
    <property type="entry name" value="CPD_dom_sf"/>
</dbReference>
<keyword evidence="9" id="KW-0479">Metal-binding</keyword>
<dbReference type="Pfam" id="PF11713">
    <property type="entry name" value="Peptidase_C80"/>
    <property type="match status" value="1"/>
</dbReference>
<evidence type="ECO:0000313" key="22">
    <source>
        <dbReference type="Proteomes" id="UP000694890"/>
    </source>
</evidence>
<evidence type="ECO:0000256" key="9">
    <source>
        <dbReference type="ARBA" id="ARBA00022723"/>
    </source>
</evidence>
<feature type="compositionally biased region" description="Basic and acidic residues" evidence="19">
    <location>
        <begin position="52"/>
        <end position="66"/>
    </location>
</feature>
<evidence type="ECO:0000256" key="11">
    <source>
        <dbReference type="ARBA" id="ARBA00022801"/>
    </source>
</evidence>
<keyword evidence="6" id="KW-0800">Toxin</keyword>
<evidence type="ECO:0000256" key="4">
    <source>
        <dbReference type="ARBA" id="ARBA00004613"/>
    </source>
</evidence>
<evidence type="ECO:0000256" key="6">
    <source>
        <dbReference type="ARBA" id="ARBA00022656"/>
    </source>
</evidence>
<evidence type="ECO:0000256" key="20">
    <source>
        <dbReference type="SAM" id="SignalP"/>
    </source>
</evidence>
<keyword evidence="14" id="KW-0460">Magnesium</keyword>
<evidence type="ECO:0000256" key="15">
    <source>
        <dbReference type="ARBA" id="ARBA00022870"/>
    </source>
</evidence>
<dbReference type="AlphaFoldDB" id="A0AAJ7QAM6"/>
<keyword evidence="16" id="KW-0843">Virulence</keyword>
<evidence type="ECO:0000256" key="14">
    <source>
        <dbReference type="ARBA" id="ARBA00022842"/>
    </source>
</evidence>
<dbReference type="Proteomes" id="UP000694890">
    <property type="component" value="Linkage group LG3"/>
</dbReference>
<keyword evidence="5" id="KW-0964">Secreted</keyword>
<evidence type="ECO:0000256" key="17">
    <source>
        <dbReference type="ARBA" id="ARBA00023121"/>
    </source>
</evidence>
<evidence type="ECO:0000256" key="18">
    <source>
        <dbReference type="ARBA" id="ARBA00023136"/>
    </source>
</evidence>
<evidence type="ECO:0000256" key="3">
    <source>
        <dbReference type="ARBA" id="ARBA00004551"/>
    </source>
</evidence>
<accession>A0AAJ7QAM6</accession>
<dbReference type="GO" id="GO:0090729">
    <property type="term" value="F:toxin activity"/>
    <property type="evidence" value="ECO:0007669"/>
    <property type="project" value="UniProtKB-KW"/>
</dbReference>
<evidence type="ECO:0000313" key="23">
    <source>
        <dbReference type="RefSeq" id="XP_018550967.1"/>
    </source>
</evidence>
<keyword evidence="11" id="KW-0378">Hydrolase</keyword>
<reference evidence="23" key="1">
    <citation type="submission" date="2025-08" db="UniProtKB">
        <authorList>
            <consortium name="RefSeq"/>
        </authorList>
    </citation>
    <scope>IDENTIFICATION</scope>
    <source>
        <tissue evidence="23">Brain</tissue>
    </source>
</reference>
<dbReference type="KEGG" id="lcf:108896361"/>
<dbReference type="GO" id="GO:0043657">
    <property type="term" value="C:host cell"/>
    <property type="evidence" value="ECO:0007669"/>
    <property type="project" value="UniProtKB-SubCell"/>
</dbReference>
<evidence type="ECO:0000256" key="10">
    <source>
        <dbReference type="ARBA" id="ARBA00022737"/>
    </source>
</evidence>
<keyword evidence="15" id="KW-1043">Host membrane</keyword>
<evidence type="ECO:0000256" key="1">
    <source>
        <dbReference type="ARBA" id="ARBA00001946"/>
    </source>
</evidence>
<dbReference type="GO" id="GO:0005576">
    <property type="term" value="C:extracellular region"/>
    <property type="evidence" value="ECO:0007669"/>
    <property type="project" value="UniProtKB-SubCell"/>
</dbReference>
<comment type="cofactor">
    <cofactor evidence="1">
        <name>Mg(2+)</name>
        <dbReference type="ChEBI" id="CHEBI:18420"/>
    </cofactor>
</comment>
<protein>
    <submittedName>
        <fullName evidence="23">Uncharacterized protein LOC108896361</fullName>
    </submittedName>
</protein>
<evidence type="ECO:0000259" key="21">
    <source>
        <dbReference type="PROSITE" id="PS51771"/>
    </source>
</evidence>
<evidence type="ECO:0000256" key="12">
    <source>
        <dbReference type="ARBA" id="ARBA00022807"/>
    </source>
</evidence>
<dbReference type="GO" id="GO:0016740">
    <property type="term" value="F:transferase activity"/>
    <property type="evidence" value="ECO:0007669"/>
    <property type="project" value="UniProtKB-KW"/>
</dbReference>
<keyword evidence="8" id="KW-0808">Transferase</keyword>
<feature type="domain" description="Peptidase C80" evidence="21">
    <location>
        <begin position="165"/>
        <end position="340"/>
    </location>
</feature>
<evidence type="ECO:0000256" key="2">
    <source>
        <dbReference type="ARBA" id="ARBA00004340"/>
    </source>
</evidence>
<keyword evidence="17" id="KW-0446">Lipid-binding</keyword>
<keyword evidence="12" id="KW-0788">Thiol protease</keyword>
<dbReference type="GO" id="GO:0008234">
    <property type="term" value="F:cysteine-type peptidase activity"/>
    <property type="evidence" value="ECO:0007669"/>
    <property type="project" value="UniProtKB-KW"/>
</dbReference>
<comment type="subcellular location">
    <subcellularLocation>
        <location evidence="2">Host cell</location>
    </subcellularLocation>
    <subcellularLocation>
        <location evidence="3">Host membrane</location>
    </subcellularLocation>
    <subcellularLocation>
        <location evidence="4">Secreted</location>
    </subcellularLocation>
</comment>
<keyword evidence="13" id="KW-0068">Autocatalytic cleavage</keyword>
<feature type="signal peptide" evidence="20">
    <location>
        <begin position="1"/>
        <end position="18"/>
    </location>
</feature>
<feature type="region of interest" description="Disordered" evidence="19">
    <location>
        <begin position="43"/>
        <end position="66"/>
    </location>
</feature>
<evidence type="ECO:0000256" key="16">
    <source>
        <dbReference type="ARBA" id="ARBA00023026"/>
    </source>
</evidence>
<dbReference type="PROSITE" id="PS51771">
    <property type="entry name" value="CGT_MARTX_CPD"/>
    <property type="match status" value="1"/>
</dbReference>
<keyword evidence="18" id="KW-0472">Membrane</keyword>
<keyword evidence="10" id="KW-0677">Repeat</keyword>
<dbReference type="Gene3D" id="3.40.50.11050">
    <property type="match status" value="1"/>
</dbReference>
<proteinExistence type="predicted"/>
<feature type="chain" id="PRO_5042612335" evidence="20">
    <location>
        <begin position="19"/>
        <end position="704"/>
    </location>
</feature>
<dbReference type="GO" id="GO:0006508">
    <property type="term" value="P:proteolysis"/>
    <property type="evidence" value="ECO:0007669"/>
    <property type="project" value="UniProtKB-KW"/>
</dbReference>
<dbReference type="CDD" id="cd20500">
    <property type="entry name" value="Peptidase_C80"/>
    <property type="match status" value="1"/>
</dbReference>
<gene>
    <name evidence="23" type="primary">LOC108896361</name>
</gene>
<sequence length="704" mass="80520">MLKPFGFYFCIFVQLSLAAGLNADQSVQTTPFNSNVGNRAHLQMIPPSFDPSHSDPGDTGKWSTDPHRDIKLKQMSAVNTRVDLWFTEPQILSMSKTQCQRITQNWNPAFHALSSGNQTIPACVRGVCLIDDAIPVYLTHSNGFRFSHNDIVETEIMSKQQYMTHEKHDTKYTHPLITIVIMEEDPAVIESATYLYERHSSGSSLLRYQNGALHTLRGSNSFSTRNHDVILVGHGSIGNNGTVQLAGYGSEEIVRFVSTLKNESIFGHLGTINLISCNLGNDPHFMLQLLQVFQSLGVETKLYLYNAVLSVSSAGDIMTRTDGVWRAHDHSRRVIAELDQRGDLLTKVEVGCAGPVFPDYKGNDLYLQTLEWPSHPQMFVPMELRKKYQSIDCLEGLTWSLFFEENERRRAPDYDPNRDQRHLKAIWLTEPAPKEENIVFKHIVNIQDLLVEIRYNAREEVASNLYYVLNECIYKVHGKNLSVSLAGKFISPENQAEIEQFRQNFNEQQGESSLQELRQGLKASKFNDFCRQTFQFQQCSYNCERWGHYFMAAVFSASVRNFRIFSLFLMSVIGCEVGRSRGTDSPLCTAFVEDDHPMVTEQPWPDRLRRGFYGCTVDNYEMAPQNRQIWLDQVVAKENALYIKSKQMMNAADHDEQTELDIFGRVKIMNKYVFSSYLEFFRGTPEGKKLKRGCTPSFHDNFNP</sequence>
<dbReference type="InterPro" id="IPR020974">
    <property type="entry name" value="CPD_dom"/>
</dbReference>
<evidence type="ECO:0000256" key="13">
    <source>
        <dbReference type="ARBA" id="ARBA00022813"/>
    </source>
</evidence>
<keyword evidence="7" id="KW-0645">Protease</keyword>
<dbReference type="GO" id="GO:0046872">
    <property type="term" value="F:metal ion binding"/>
    <property type="evidence" value="ECO:0007669"/>
    <property type="project" value="UniProtKB-KW"/>
</dbReference>